<evidence type="ECO:0000256" key="10">
    <source>
        <dbReference type="ARBA" id="ARBA00023027"/>
    </source>
</evidence>
<comment type="catalytic activity">
    <reaction evidence="11">
        <text>(S)-dihydroorotate + NAD(+) = orotate + NADH + H(+)</text>
        <dbReference type="Rhea" id="RHEA:13513"/>
        <dbReference type="ChEBI" id="CHEBI:15378"/>
        <dbReference type="ChEBI" id="CHEBI:30839"/>
        <dbReference type="ChEBI" id="CHEBI:30864"/>
        <dbReference type="ChEBI" id="CHEBI:57540"/>
        <dbReference type="ChEBI" id="CHEBI:57945"/>
        <dbReference type="EC" id="1.3.1.14"/>
    </reaction>
</comment>
<dbReference type="GO" id="GO:0006207">
    <property type="term" value="P:'de novo' pyrimidine nucleobase biosynthetic process"/>
    <property type="evidence" value="ECO:0007669"/>
    <property type="project" value="InterPro"/>
</dbReference>
<dbReference type="CDD" id="cd04740">
    <property type="entry name" value="DHOD_1B_like"/>
    <property type="match status" value="1"/>
</dbReference>
<keyword evidence="7 12" id="KW-0288">FMN</keyword>
<evidence type="ECO:0000256" key="5">
    <source>
        <dbReference type="ARBA" id="ARBA00022490"/>
    </source>
</evidence>
<dbReference type="HAMAP" id="MF_00224">
    <property type="entry name" value="DHO_dh_type1"/>
    <property type="match status" value="1"/>
</dbReference>
<dbReference type="PANTHER" id="PTHR48109">
    <property type="entry name" value="DIHYDROOROTATE DEHYDROGENASE (QUINONE), MITOCHONDRIAL-RELATED"/>
    <property type="match status" value="1"/>
</dbReference>
<keyword evidence="6 12" id="KW-0285">Flavoprotein</keyword>
<keyword evidence="15" id="KW-1185">Reference proteome</keyword>
<dbReference type="InterPro" id="IPR050074">
    <property type="entry name" value="DHO_dehydrogenase"/>
</dbReference>
<dbReference type="Proteomes" id="UP000187485">
    <property type="component" value="Unassembled WGS sequence"/>
</dbReference>
<feature type="binding site" evidence="12">
    <location>
        <begin position="191"/>
        <end position="192"/>
    </location>
    <ligand>
        <name>substrate</name>
    </ligand>
</feature>
<dbReference type="EMBL" id="BDJK01000055">
    <property type="protein sequence ID" value="GAV23739.1"/>
    <property type="molecule type" value="Genomic_DNA"/>
</dbReference>
<reference evidence="15" key="1">
    <citation type="submission" date="2016-12" db="EMBL/GenBank/DDBJ databases">
        <title>Draft Genome Sequences od Carboxydothermus pertinax and islandicus, Hydrogenogenic Carboxydotrophic Bacteria.</title>
        <authorList>
            <person name="Fukuyama Y."/>
            <person name="Ohmae K."/>
            <person name="Yoneda Y."/>
            <person name="Yoshida T."/>
            <person name="Sako Y."/>
        </authorList>
    </citation>
    <scope>NUCLEOTIDE SEQUENCE [LARGE SCALE GENOMIC DNA]</scope>
    <source>
        <strain evidence="15">Ug1</strain>
    </source>
</reference>
<keyword evidence="9 12" id="KW-0560">Oxidoreductase</keyword>
<dbReference type="GO" id="GO:0044205">
    <property type="term" value="P:'de novo' UMP biosynthetic process"/>
    <property type="evidence" value="ECO:0007669"/>
    <property type="project" value="UniProtKB-UniRule"/>
</dbReference>
<comment type="catalytic activity">
    <reaction evidence="12">
        <text>(S)-dihydroorotate + A = orotate + AH2</text>
        <dbReference type="Rhea" id="RHEA:18073"/>
        <dbReference type="ChEBI" id="CHEBI:13193"/>
        <dbReference type="ChEBI" id="CHEBI:17499"/>
        <dbReference type="ChEBI" id="CHEBI:30839"/>
        <dbReference type="ChEBI" id="CHEBI:30864"/>
    </reaction>
</comment>
<dbReference type="InterPro" id="IPR033888">
    <property type="entry name" value="DHOD_1B"/>
</dbReference>
<feature type="binding site" evidence="12">
    <location>
        <position position="126"/>
    </location>
    <ligand>
        <name>FMN</name>
        <dbReference type="ChEBI" id="CHEBI:58210"/>
    </ligand>
</feature>
<organism evidence="14 15">
    <name type="scientific">Carboxydothermus pertinax</name>
    <dbReference type="NCBI Taxonomy" id="870242"/>
    <lineage>
        <taxon>Bacteria</taxon>
        <taxon>Bacillati</taxon>
        <taxon>Bacillota</taxon>
        <taxon>Clostridia</taxon>
        <taxon>Thermoanaerobacterales</taxon>
        <taxon>Thermoanaerobacteraceae</taxon>
        <taxon>Carboxydothermus</taxon>
    </lineage>
</organism>
<dbReference type="FunFam" id="3.20.20.70:FF:000027">
    <property type="entry name" value="Dihydropyrimidine dehydrogenase [NADP(+)]"/>
    <property type="match status" value="1"/>
</dbReference>
<dbReference type="EC" id="1.3.-.-" evidence="12"/>
<dbReference type="GO" id="GO:0005737">
    <property type="term" value="C:cytoplasm"/>
    <property type="evidence" value="ECO:0007669"/>
    <property type="project" value="UniProtKB-SubCell"/>
</dbReference>
<evidence type="ECO:0000256" key="8">
    <source>
        <dbReference type="ARBA" id="ARBA00022975"/>
    </source>
</evidence>
<dbReference type="InterPro" id="IPR024920">
    <property type="entry name" value="Dihydroorotate_DH_1"/>
</dbReference>
<feature type="binding site" evidence="12">
    <location>
        <begin position="68"/>
        <end position="72"/>
    </location>
    <ligand>
        <name>substrate</name>
    </ligand>
</feature>
<dbReference type="AlphaFoldDB" id="A0A1L8CXZ9"/>
<feature type="binding site" evidence="12">
    <location>
        <position position="44"/>
    </location>
    <ligand>
        <name>substrate</name>
    </ligand>
</feature>
<dbReference type="NCBIfam" id="TIGR01037">
    <property type="entry name" value="pyrD_sub1_fam"/>
    <property type="match status" value="1"/>
</dbReference>
<proteinExistence type="inferred from homology"/>
<accession>A0A1L8CXZ9</accession>
<evidence type="ECO:0000259" key="13">
    <source>
        <dbReference type="Pfam" id="PF01180"/>
    </source>
</evidence>
<dbReference type="NCBIfam" id="NF005574">
    <property type="entry name" value="PRK07259.1"/>
    <property type="match status" value="1"/>
</dbReference>
<dbReference type="GO" id="GO:0004589">
    <property type="term" value="F:dihydroorotate dehydrogenase (NAD+) activity"/>
    <property type="evidence" value="ECO:0007669"/>
    <property type="project" value="UniProtKB-EC"/>
</dbReference>
<protein>
    <recommendedName>
        <fullName evidence="12">Dihydroorotate dehydrogenase</fullName>
        <shortName evidence="12">DHOD</shortName>
        <shortName evidence="12">DHODase</shortName>
        <shortName evidence="12">DHOdehase</shortName>
        <ecNumber evidence="12">1.3.-.-</ecNumber>
    </recommendedName>
</protein>
<gene>
    <name evidence="12" type="primary">pyrD</name>
    <name evidence="14" type="ORF">cpu_22490</name>
</gene>
<comment type="similarity">
    <text evidence="4 12">Belongs to the dihydroorotate dehydrogenase family. Type 1 subfamily.</text>
</comment>
<evidence type="ECO:0000256" key="12">
    <source>
        <dbReference type="HAMAP-Rule" id="MF_00224"/>
    </source>
</evidence>
<dbReference type="InterPro" id="IPR005720">
    <property type="entry name" value="Dihydroorotate_DH_cat"/>
</dbReference>
<dbReference type="PROSITE" id="PS00911">
    <property type="entry name" value="DHODEHASE_1"/>
    <property type="match status" value="1"/>
</dbReference>
<feature type="binding site" evidence="12">
    <location>
        <position position="164"/>
    </location>
    <ligand>
        <name>FMN</name>
        <dbReference type="ChEBI" id="CHEBI:58210"/>
    </ligand>
</feature>
<dbReference type="Gene3D" id="3.20.20.70">
    <property type="entry name" value="Aldolase class I"/>
    <property type="match status" value="1"/>
</dbReference>
<keyword evidence="8 12" id="KW-0665">Pyrimidine biosynthesis</keyword>
<keyword evidence="5 12" id="KW-0963">Cytoplasm</keyword>
<feature type="binding site" evidence="12">
    <location>
        <begin position="264"/>
        <end position="265"/>
    </location>
    <ligand>
        <name>FMN</name>
        <dbReference type="ChEBI" id="CHEBI:58210"/>
    </ligand>
</feature>
<evidence type="ECO:0000313" key="15">
    <source>
        <dbReference type="Proteomes" id="UP000187485"/>
    </source>
</evidence>
<evidence type="ECO:0000256" key="7">
    <source>
        <dbReference type="ARBA" id="ARBA00022643"/>
    </source>
</evidence>
<evidence type="ECO:0000256" key="4">
    <source>
        <dbReference type="ARBA" id="ARBA00008008"/>
    </source>
</evidence>
<feature type="domain" description="Dihydroorotate dehydrogenase catalytic" evidence="13">
    <location>
        <begin position="3"/>
        <end position="282"/>
    </location>
</feature>
<dbReference type="STRING" id="870242.cpu_22490"/>
<comment type="pathway">
    <text evidence="3">Pyrimidine metabolism; UMP biosynthesis via de novo pathway; orotate from (S)-dihydroorotate (NAD(+) route): step 1/1.</text>
</comment>
<dbReference type="RefSeq" id="WP_075860127.1">
    <property type="nucleotide sequence ID" value="NZ_BDJK01000055.1"/>
</dbReference>
<dbReference type="PANTHER" id="PTHR48109:SF1">
    <property type="entry name" value="DIHYDROOROTATE DEHYDROGENASE (FUMARATE)"/>
    <property type="match status" value="1"/>
</dbReference>
<evidence type="ECO:0000313" key="14">
    <source>
        <dbReference type="EMBL" id="GAV23739.1"/>
    </source>
</evidence>
<dbReference type="InterPro" id="IPR012135">
    <property type="entry name" value="Dihydroorotate_DH_1_2"/>
</dbReference>
<evidence type="ECO:0000256" key="1">
    <source>
        <dbReference type="ARBA" id="ARBA00003616"/>
    </source>
</evidence>
<comment type="function">
    <text evidence="1">Catalyzes the conversion of dihydroorotate to orotate with NAD(+) as electron acceptor.</text>
</comment>
<feature type="binding site" evidence="12">
    <location>
        <position position="190"/>
    </location>
    <ligand>
        <name>FMN</name>
        <dbReference type="ChEBI" id="CHEBI:58210"/>
    </ligand>
</feature>
<dbReference type="Pfam" id="PF01180">
    <property type="entry name" value="DHO_dh"/>
    <property type="match status" value="1"/>
</dbReference>
<feature type="binding site" evidence="12">
    <location>
        <position position="126"/>
    </location>
    <ligand>
        <name>substrate</name>
    </ligand>
</feature>
<evidence type="ECO:0000256" key="9">
    <source>
        <dbReference type="ARBA" id="ARBA00023002"/>
    </source>
</evidence>
<feature type="binding site" evidence="12">
    <location>
        <position position="98"/>
    </location>
    <ligand>
        <name>FMN</name>
        <dbReference type="ChEBI" id="CHEBI:58210"/>
    </ligand>
</feature>
<dbReference type="PROSITE" id="PS00912">
    <property type="entry name" value="DHODEHASE_2"/>
    <property type="match status" value="1"/>
</dbReference>
<dbReference type="InterPro" id="IPR001295">
    <property type="entry name" value="Dihydroorotate_DH_CS"/>
</dbReference>
<feature type="binding site" evidence="12">
    <location>
        <begin position="242"/>
        <end position="243"/>
    </location>
    <ligand>
        <name>FMN</name>
        <dbReference type="ChEBI" id="CHEBI:58210"/>
    </ligand>
</feature>
<feature type="binding site" evidence="12">
    <location>
        <position position="20"/>
    </location>
    <ligand>
        <name>FMN</name>
        <dbReference type="ChEBI" id="CHEBI:58210"/>
    </ligand>
</feature>
<dbReference type="OrthoDB" id="9794954at2"/>
<dbReference type="InterPro" id="IPR013785">
    <property type="entry name" value="Aldolase_TIM"/>
</dbReference>
<dbReference type="SUPFAM" id="SSF51395">
    <property type="entry name" value="FMN-linked oxidoreductases"/>
    <property type="match status" value="1"/>
</dbReference>
<feature type="active site" description="Nucleophile" evidence="12">
    <location>
        <position position="129"/>
    </location>
</feature>
<comment type="subcellular location">
    <subcellularLocation>
        <location evidence="2 12">Cytoplasm</location>
    </subcellularLocation>
</comment>
<evidence type="ECO:0000256" key="6">
    <source>
        <dbReference type="ARBA" id="ARBA00022630"/>
    </source>
</evidence>
<feature type="binding site" evidence="12">
    <location>
        <begin position="44"/>
        <end position="45"/>
    </location>
    <ligand>
        <name>FMN</name>
        <dbReference type="ChEBI" id="CHEBI:58210"/>
    </ligand>
</feature>
<sequence>MSLMVNIGELTLKNPVMPASGTFGFGLEFKDFFDLKKLGALVVKTITKNPRLGNVPPRVFELSSGLINSIGLANPGWEYFREKILPQIKALHEVLILNIAGESVEEFVFLANEAQKFEEIKALELNVSCPNVKKGGMAFGTDLEALKQIVSAVRKIYRKPIIVKLTPNVTDITIFAKASENAGADALTLINTFTGMVIDVKNKKPLLGNFYGGVSGPAIRPMAIKMVYDCFKAVSIPIIGVGGIDSLDAALEFIMAGATAVQVGSQNLVDPGFLPRLVEQLELYVKDSALGNISELTGIVHRGGEG</sequence>
<name>A0A1L8CXZ9_9THEO</name>
<comment type="cofactor">
    <cofactor evidence="12">
        <name>FMN</name>
        <dbReference type="ChEBI" id="CHEBI:58210"/>
    </cofactor>
    <text evidence="12">Binds 1 FMN per subunit.</text>
</comment>
<feature type="binding site" evidence="12">
    <location>
        <position position="216"/>
    </location>
    <ligand>
        <name>FMN</name>
        <dbReference type="ChEBI" id="CHEBI:58210"/>
    </ligand>
</feature>
<comment type="caution">
    <text evidence="14">The sequence shown here is derived from an EMBL/GenBank/DDBJ whole genome shotgun (WGS) entry which is preliminary data.</text>
</comment>
<evidence type="ECO:0000256" key="11">
    <source>
        <dbReference type="ARBA" id="ARBA00048996"/>
    </source>
</evidence>
<keyword evidence="10" id="KW-0520">NAD</keyword>
<evidence type="ECO:0000256" key="2">
    <source>
        <dbReference type="ARBA" id="ARBA00004496"/>
    </source>
</evidence>
<evidence type="ECO:0000256" key="3">
    <source>
        <dbReference type="ARBA" id="ARBA00004715"/>
    </source>
</evidence>
<dbReference type="UniPathway" id="UPA00070"/>
<dbReference type="PIRSF" id="PIRSF000164">
    <property type="entry name" value="DHO_oxidase"/>
    <property type="match status" value="1"/>
</dbReference>
<dbReference type="InterPro" id="IPR049622">
    <property type="entry name" value="Dihydroorotate_DH_I"/>
</dbReference>